<dbReference type="PANTHER" id="PTHR11614">
    <property type="entry name" value="PHOSPHOLIPASE-RELATED"/>
    <property type="match status" value="1"/>
</dbReference>
<dbReference type="KEGG" id="gom:D7316_01659"/>
<sequence>MTGMAVEERSFQGRHGETITYDVSRPDGDVRGSVVIAHGLGEHGRRYRHVVARLVDAGYLVAVPDHVGHGRSGGKRLRVQRFSDFTDDLDRIVGEVSDDETAGESPARPTFLIGHSMGGCIALDYALDHQDRLSGLVLSGAAVVPGDDLSPIAIKLAPLLARVAPGLPTTALNSASISRDPQVVADYDADPLVTRGKIPAVLGAAMLSTMQSFPRRLPGLRLPLLVMHGSADALTSPAGSEMVERLAGSTDKTLVIYQGLYHEIFNEPEQDEVLAEVTDWLTGHTQRT</sequence>
<keyword evidence="7" id="KW-1185">Reference proteome</keyword>
<dbReference type="InterPro" id="IPR022742">
    <property type="entry name" value="Hydrolase_4"/>
</dbReference>
<organism evidence="6 7">
    <name type="scientific">Gordonia insulae</name>
    <dbReference type="NCBI Taxonomy" id="2420509"/>
    <lineage>
        <taxon>Bacteria</taxon>
        <taxon>Bacillati</taxon>
        <taxon>Actinomycetota</taxon>
        <taxon>Actinomycetes</taxon>
        <taxon>Mycobacteriales</taxon>
        <taxon>Gordoniaceae</taxon>
        <taxon>Gordonia</taxon>
    </lineage>
</organism>
<dbReference type="Proteomes" id="UP000271469">
    <property type="component" value="Chromosome"/>
</dbReference>
<comment type="catalytic activity">
    <reaction evidence="1">
        <text>Hydrolyzes glycerol monoesters of long-chain fatty acids.</text>
        <dbReference type="EC" id="3.1.1.23"/>
    </reaction>
</comment>
<feature type="domain" description="Serine aminopeptidase S33" evidence="5">
    <location>
        <begin position="29"/>
        <end position="269"/>
    </location>
</feature>
<evidence type="ECO:0000313" key="7">
    <source>
        <dbReference type="Proteomes" id="UP000271469"/>
    </source>
</evidence>
<gene>
    <name evidence="6" type="ORF">D7316_01659</name>
</gene>
<dbReference type="AlphaFoldDB" id="A0A3G8JJ02"/>
<dbReference type="Gene3D" id="3.40.50.1820">
    <property type="entry name" value="alpha/beta hydrolase"/>
    <property type="match status" value="1"/>
</dbReference>
<name>A0A3G8JJ02_9ACTN</name>
<keyword evidence="6" id="KW-0378">Hydrolase</keyword>
<evidence type="ECO:0000313" key="6">
    <source>
        <dbReference type="EMBL" id="AZG45066.1"/>
    </source>
</evidence>
<comment type="similarity">
    <text evidence="2">Belongs to the AB hydrolase superfamily.</text>
</comment>
<evidence type="ECO:0000256" key="3">
    <source>
        <dbReference type="ARBA" id="ARBA00013254"/>
    </source>
</evidence>
<evidence type="ECO:0000256" key="1">
    <source>
        <dbReference type="ARBA" id="ARBA00001613"/>
    </source>
</evidence>
<evidence type="ECO:0000256" key="4">
    <source>
        <dbReference type="ARBA" id="ARBA00071261"/>
    </source>
</evidence>
<accession>A0A3G8JJ02</accession>
<evidence type="ECO:0000256" key="2">
    <source>
        <dbReference type="ARBA" id="ARBA00008645"/>
    </source>
</evidence>
<protein>
    <recommendedName>
        <fullName evidence="4">Monoacylglycerol lipase</fullName>
        <ecNumber evidence="3">3.1.1.23</ecNumber>
    </recommendedName>
</protein>
<dbReference type="GO" id="GO:0047372">
    <property type="term" value="F:monoacylglycerol lipase activity"/>
    <property type="evidence" value="ECO:0007669"/>
    <property type="project" value="UniProtKB-EC"/>
</dbReference>
<dbReference type="InterPro" id="IPR029058">
    <property type="entry name" value="AB_hydrolase_fold"/>
</dbReference>
<proteinExistence type="inferred from homology"/>
<dbReference type="PRINTS" id="PR00111">
    <property type="entry name" value="ABHYDROLASE"/>
</dbReference>
<dbReference type="FunFam" id="3.40.50.1820:FF:000117">
    <property type="entry name" value="Monoglyceride lipase, putative"/>
    <property type="match status" value="1"/>
</dbReference>
<dbReference type="Pfam" id="PF12146">
    <property type="entry name" value="Hydrolase_4"/>
    <property type="match status" value="1"/>
</dbReference>
<dbReference type="EMBL" id="CP033972">
    <property type="protein sequence ID" value="AZG45066.1"/>
    <property type="molecule type" value="Genomic_DNA"/>
</dbReference>
<dbReference type="InterPro" id="IPR000073">
    <property type="entry name" value="AB_hydrolase_1"/>
</dbReference>
<dbReference type="InterPro" id="IPR051044">
    <property type="entry name" value="MAG_DAG_Lipase"/>
</dbReference>
<dbReference type="EC" id="3.1.1.23" evidence="3"/>
<evidence type="ECO:0000259" key="5">
    <source>
        <dbReference type="Pfam" id="PF12146"/>
    </source>
</evidence>
<reference evidence="6 7" key="1">
    <citation type="submission" date="2018-11" db="EMBL/GenBank/DDBJ databases">
        <title>Gordonia insulae sp. nov., isolated from an island soil.</title>
        <authorList>
            <person name="Kim Y.S."/>
            <person name="Kim S.B."/>
        </authorList>
    </citation>
    <scope>NUCLEOTIDE SEQUENCE [LARGE SCALE GENOMIC DNA]</scope>
    <source>
        <strain evidence="6 7">MMS17-SY073</strain>
    </source>
</reference>
<dbReference type="SUPFAM" id="SSF53474">
    <property type="entry name" value="alpha/beta-Hydrolases"/>
    <property type="match status" value="1"/>
</dbReference>